<dbReference type="SMART" id="SM00304">
    <property type="entry name" value="HAMP"/>
    <property type="match status" value="1"/>
</dbReference>
<reference evidence="9 10" key="1">
    <citation type="submission" date="2021-08" db="EMBL/GenBank/DDBJ databases">
        <title>Shewanella putrefaciens YZ-J, complete genome.</title>
        <authorList>
            <person name="Yi Z."/>
        </authorList>
    </citation>
    <scope>NUCLEOTIDE SEQUENCE [LARGE SCALE GENOMIC DNA]</scope>
    <source>
        <strain evidence="9 10">YZ-J</strain>
    </source>
</reference>
<dbReference type="SUPFAM" id="SSF58104">
    <property type="entry name" value="Methyl-accepting chemotaxis protein (MCP) signaling domain"/>
    <property type="match status" value="1"/>
</dbReference>
<feature type="domain" description="Methyl-accepting transducer" evidence="7">
    <location>
        <begin position="268"/>
        <end position="504"/>
    </location>
</feature>
<evidence type="ECO:0000256" key="6">
    <source>
        <dbReference type="SAM" id="Phobius"/>
    </source>
</evidence>
<dbReference type="CDD" id="cd11386">
    <property type="entry name" value="MCP_signal"/>
    <property type="match status" value="1"/>
</dbReference>
<keyword evidence="6" id="KW-1133">Transmembrane helix</keyword>
<evidence type="ECO:0000256" key="3">
    <source>
        <dbReference type="ARBA" id="ARBA00029447"/>
    </source>
</evidence>
<dbReference type="PRINTS" id="PR00260">
    <property type="entry name" value="CHEMTRNSDUCR"/>
</dbReference>
<proteinExistence type="inferred from homology"/>
<dbReference type="InterPro" id="IPR004090">
    <property type="entry name" value="Chemotax_Me-accpt_rcpt"/>
</dbReference>
<dbReference type="Proteomes" id="UP000827084">
    <property type="component" value="Chromosome"/>
</dbReference>
<dbReference type="Gene3D" id="1.10.287.950">
    <property type="entry name" value="Methyl-accepting chemotaxis protein"/>
    <property type="match status" value="1"/>
</dbReference>
<dbReference type="InterPro" id="IPR004089">
    <property type="entry name" value="MCPsignal_dom"/>
</dbReference>
<comment type="subcellular location">
    <subcellularLocation>
        <location evidence="1">Membrane</location>
    </subcellularLocation>
</comment>
<evidence type="ECO:0000313" key="9">
    <source>
        <dbReference type="EMBL" id="QYX74117.1"/>
    </source>
</evidence>
<accession>A0ABX8XEU1</accession>
<evidence type="ECO:0000256" key="4">
    <source>
        <dbReference type="PROSITE-ProRule" id="PRU00284"/>
    </source>
</evidence>
<name>A0ABX8XEU1_SHEPU</name>
<dbReference type="PANTHER" id="PTHR32089:SF120">
    <property type="entry name" value="METHYL-ACCEPTING CHEMOTAXIS PROTEIN TLPQ"/>
    <property type="match status" value="1"/>
</dbReference>
<feature type="compositionally biased region" description="Low complexity" evidence="5">
    <location>
        <begin position="316"/>
        <end position="328"/>
    </location>
</feature>
<evidence type="ECO:0000259" key="8">
    <source>
        <dbReference type="PROSITE" id="PS50885"/>
    </source>
</evidence>
<comment type="similarity">
    <text evidence="3">Belongs to the methyl-accepting chemotaxis (MCP) protein family.</text>
</comment>
<evidence type="ECO:0000313" key="10">
    <source>
        <dbReference type="Proteomes" id="UP000827084"/>
    </source>
</evidence>
<gene>
    <name evidence="9" type="ORF">K3G22_06810</name>
</gene>
<dbReference type="Gene3D" id="6.10.340.10">
    <property type="match status" value="1"/>
</dbReference>
<dbReference type="InterPro" id="IPR003660">
    <property type="entry name" value="HAMP_dom"/>
</dbReference>
<dbReference type="RefSeq" id="WP_128090117.1">
    <property type="nucleotide sequence ID" value="NZ_CP028435.1"/>
</dbReference>
<keyword evidence="6" id="KW-0812">Transmembrane</keyword>
<keyword evidence="2 4" id="KW-0807">Transducer</keyword>
<keyword evidence="10" id="KW-1185">Reference proteome</keyword>
<dbReference type="SMART" id="SM00283">
    <property type="entry name" value="MA"/>
    <property type="match status" value="1"/>
</dbReference>
<dbReference type="EMBL" id="CP080635">
    <property type="protein sequence ID" value="QYX74117.1"/>
    <property type="molecule type" value="Genomic_DNA"/>
</dbReference>
<dbReference type="Pfam" id="PF00672">
    <property type="entry name" value="HAMP"/>
    <property type="match status" value="1"/>
</dbReference>
<evidence type="ECO:0000256" key="2">
    <source>
        <dbReference type="ARBA" id="ARBA00023224"/>
    </source>
</evidence>
<dbReference type="GeneID" id="67442956"/>
<dbReference type="PROSITE" id="PS50885">
    <property type="entry name" value="HAMP"/>
    <property type="match status" value="1"/>
</dbReference>
<dbReference type="Pfam" id="PF12729">
    <property type="entry name" value="4HB_MCP_1"/>
    <property type="match status" value="1"/>
</dbReference>
<dbReference type="InterPro" id="IPR024478">
    <property type="entry name" value="HlyB_4HB_MCP"/>
</dbReference>
<evidence type="ECO:0000256" key="5">
    <source>
        <dbReference type="SAM" id="MobiDB-lite"/>
    </source>
</evidence>
<dbReference type="PANTHER" id="PTHR32089">
    <property type="entry name" value="METHYL-ACCEPTING CHEMOTAXIS PROTEIN MCPB"/>
    <property type="match status" value="1"/>
</dbReference>
<sequence length="540" mass="59094">MLRKLKIGKRLSVAFGIMTLLTVLVGLTAIQRFNSVEVNISNIAEHRLPASLLAGELNKDFLFIRLYTLNLMYAETDAERQRHRDRIRNELDNFKTNIDKVEVFQRTPEGRKVLEQVLKAKDGYDQLHQQILRLNEQRQYTESIALRNAGLNDAAIKVSNAISALADYQQERSLVEANSAKHTIELALSTMIAIVVFAVIGAVVLAYFFSRSLIGPMQNAVAICQRIASGDLTQKFADDAADEAGDMIRSMAVMQQQLQQTLSEINHSSSQLAATSEELSVVTDQSSQTLHQQSQELELAATAVTELTTAIEEVARSASATSSDSETANIKARQGKERVQHTIQTIQTLEGELQQARQGIQQLASRVNEISSVLDVIRGIAEQTNLLALNAAIEAARAGESGRGFAVVADEVRALAHRTQESTKEIERMMHLVQAETQTTVNTMQNSSNRATETLLIAQQAGDALQQIATAIAQINEQNLTIASAAEEQATVAREVDGNLLNIRDLSHQTSAGAHETQASSADLARLAETLNSLVTSFKV</sequence>
<keyword evidence="6" id="KW-0472">Membrane</keyword>
<organism evidence="9 10">
    <name type="scientific">Shewanella putrefaciens</name>
    <name type="common">Pseudomonas putrefaciens</name>
    <dbReference type="NCBI Taxonomy" id="24"/>
    <lineage>
        <taxon>Bacteria</taxon>
        <taxon>Pseudomonadati</taxon>
        <taxon>Pseudomonadota</taxon>
        <taxon>Gammaproteobacteria</taxon>
        <taxon>Alteromonadales</taxon>
        <taxon>Shewanellaceae</taxon>
        <taxon>Shewanella</taxon>
    </lineage>
</organism>
<dbReference type="PROSITE" id="PS50111">
    <property type="entry name" value="CHEMOTAXIS_TRANSDUC_2"/>
    <property type="match status" value="1"/>
</dbReference>
<dbReference type="Pfam" id="PF00015">
    <property type="entry name" value="MCPsignal"/>
    <property type="match status" value="1"/>
</dbReference>
<evidence type="ECO:0000259" key="7">
    <source>
        <dbReference type="PROSITE" id="PS50111"/>
    </source>
</evidence>
<protein>
    <submittedName>
        <fullName evidence="9">Methyl-accepting chemotaxis protein</fullName>
    </submittedName>
</protein>
<feature type="region of interest" description="Disordered" evidence="5">
    <location>
        <begin position="316"/>
        <end position="336"/>
    </location>
</feature>
<evidence type="ECO:0000256" key="1">
    <source>
        <dbReference type="ARBA" id="ARBA00004370"/>
    </source>
</evidence>
<feature type="domain" description="HAMP" evidence="8">
    <location>
        <begin position="211"/>
        <end position="263"/>
    </location>
</feature>
<feature type="transmembrane region" description="Helical" evidence="6">
    <location>
        <begin position="186"/>
        <end position="209"/>
    </location>
</feature>